<keyword evidence="3" id="KW-1185">Reference proteome</keyword>
<feature type="region of interest" description="Disordered" evidence="1">
    <location>
        <begin position="1"/>
        <end position="94"/>
    </location>
</feature>
<accession>A0AAE2C8B0</accession>
<name>A0AAE2C8B0_9LAMI</name>
<evidence type="ECO:0000313" key="3">
    <source>
        <dbReference type="Proteomes" id="UP001293254"/>
    </source>
</evidence>
<dbReference type="Proteomes" id="UP001293254">
    <property type="component" value="Unassembled WGS sequence"/>
</dbReference>
<reference evidence="2" key="1">
    <citation type="submission" date="2020-06" db="EMBL/GenBank/DDBJ databases">
        <authorList>
            <person name="Li T."/>
            <person name="Hu X."/>
            <person name="Zhang T."/>
            <person name="Song X."/>
            <person name="Zhang H."/>
            <person name="Dai N."/>
            <person name="Sheng W."/>
            <person name="Hou X."/>
            <person name="Wei L."/>
        </authorList>
    </citation>
    <scope>NUCLEOTIDE SEQUENCE</scope>
    <source>
        <strain evidence="2">3651</strain>
        <tissue evidence="2">Leaf</tissue>
    </source>
</reference>
<feature type="compositionally biased region" description="Basic residues" evidence="1">
    <location>
        <begin position="20"/>
        <end position="33"/>
    </location>
</feature>
<organism evidence="2 3">
    <name type="scientific">Sesamum alatum</name>
    <dbReference type="NCBI Taxonomy" id="300844"/>
    <lineage>
        <taxon>Eukaryota</taxon>
        <taxon>Viridiplantae</taxon>
        <taxon>Streptophyta</taxon>
        <taxon>Embryophyta</taxon>
        <taxon>Tracheophyta</taxon>
        <taxon>Spermatophyta</taxon>
        <taxon>Magnoliopsida</taxon>
        <taxon>eudicotyledons</taxon>
        <taxon>Gunneridae</taxon>
        <taxon>Pentapetalae</taxon>
        <taxon>asterids</taxon>
        <taxon>lamiids</taxon>
        <taxon>Lamiales</taxon>
        <taxon>Pedaliaceae</taxon>
        <taxon>Sesamum</taxon>
    </lineage>
</organism>
<protein>
    <submittedName>
        <fullName evidence="2">Uncharacterized protein</fullName>
    </submittedName>
</protein>
<gene>
    <name evidence="2" type="ORF">Salat_2888500</name>
</gene>
<evidence type="ECO:0000256" key="1">
    <source>
        <dbReference type="SAM" id="MobiDB-lite"/>
    </source>
</evidence>
<proteinExistence type="predicted"/>
<evidence type="ECO:0000313" key="2">
    <source>
        <dbReference type="EMBL" id="KAK4412415.1"/>
    </source>
</evidence>
<comment type="caution">
    <text evidence="2">The sequence shown here is derived from an EMBL/GenBank/DDBJ whole genome shotgun (WGS) entry which is preliminary data.</text>
</comment>
<reference evidence="2" key="2">
    <citation type="journal article" date="2024" name="Plant">
        <title>Genomic evolution and insights into agronomic trait innovations of Sesamum species.</title>
        <authorList>
            <person name="Miao H."/>
            <person name="Wang L."/>
            <person name="Qu L."/>
            <person name="Liu H."/>
            <person name="Sun Y."/>
            <person name="Le M."/>
            <person name="Wang Q."/>
            <person name="Wei S."/>
            <person name="Zheng Y."/>
            <person name="Lin W."/>
            <person name="Duan Y."/>
            <person name="Cao H."/>
            <person name="Xiong S."/>
            <person name="Wang X."/>
            <person name="Wei L."/>
            <person name="Li C."/>
            <person name="Ma Q."/>
            <person name="Ju M."/>
            <person name="Zhao R."/>
            <person name="Li G."/>
            <person name="Mu C."/>
            <person name="Tian Q."/>
            <person name="Mei H."/>
            <person name="Zhang T."/>
            <person name="Gao T."/>
            <person name="Zhang H."/>
        </authorList>
    </citation>
    <scope>NUCLEOTIDE SEQUENCE</scope>
    <source>
        <strain evidence="2">3651</strain>
    </source>
</reference>
<dbReference type="AlphaFoldDB" id="A0AAE2C8B0"/>
<dbReference type="EMBL" id="JACGWO010000013">
    <property type="protein sequence ID" value="KAK4412415.1"/>
    <property type="molecule type" value="Genomic_DNA"/>
</dbReference>
<sequence length="123" mass="14086">MELGGLVMWEKDKGYPSKKPSTRKPPRKHLARGRSREQQSGRGKGSIRMKFPFEKRSRSGGFLRTKRNGKSSSTRKIPHNNGKPYEGLLREKPQSTIRRQKLGIHLISNLTGSQEIQEYQGKI</sequence>